<reference evidence="2" key="1">
    <citation type="submission" date="2014-09" db="EMBL/GenBank/DDBJ databases">
        <authorList>
            <person name="Magalhaes I.L.F."/>
            <person name="Oliveira U."/>
            <person name="Santos F.R."/>
            <person name="Vidigal T.H.D.A."/>
            <person name="Brescovit A.D."/>
            <person name="Santos A.J."/>
        </authorList>
    </citation>
    <scope>NUCLEOTIDE SEQUENCE</scope>
    <source>
        <tissue evidence="2">Shoot tissue taken approximately 20 cm above the soil surface</tissue>
    </source>
</reference>
<keyword evidence="1" id="KW-0812">Transmembrane</keyword>
<proteinExistence type="predicted"/>
<feature type="transmembrane region" description="Helical" evidence="1">
    <location>
        <begin position="20"/>
        <end position="37"/>
    </location>
</feature>
<organism evidence="2">
    <name type="scientific">Arundo donax</name>
    <name type="common">Giant reed</name>
    <name type="synonym">Donax arundinaceus</name>
    <dbReference type="NCBI Taxonomy" id="35708"/>
    <lineage>
        <taxon>Eukaryota</taxon>
        <taxon>Viridiplantae</taxon>
        <taxon>Streptophyta</taxon>
        <taxon>Embryophyta</taxon>
        <taxon>Tracheophyta</taxon>
        <taxon>Spermatophyta</taxon>
        <taxon>Magnoliopsida</taxon>
        <taxon>Liliopsida</taxon>
        <taxon>Poales</taxon>
        <taxon>Poaceae</taxon>
        <taxon>PACMAD clade</taxon>
        <taxon>Arundinoideae</taxon>
        <taxon>Arundineae</taxon>
        <taxon>Arundo</taxon>
    </lineage>
</organism>
<dbReference type="EMBL" id="GBRH01184736">
    <property type="protein sequence ID" value="JAE13160.1"/>
    <property type="molecule type" value="Transcribed_RNA"/>
</dbReference>
<reference evidence="2" key="2">
    <citation type="journal article" date="2015" name="Data Brief">
        <title>Shoot transcriptome of the giant reed, Arundo donax.</title>
        <authorList>
            <person name="Barrero R.A."/>
            <person name="Guerrero F.D."/>
            <person name="Moolhuijzen P."/>
            <person name="Goolsby J.A."/>
            <person name="Tidwell J."/>
            <person name="Bellgard S.E."/>
            <person name="Bellgard M.I."/>
        </authorList>
    </citation>
    <scope>NUCLEOTIDE SEQUENCE</scope>
    <source>
        <tissue evidence="2">Shoot tissue taken approximately 20 cm above the soil surface</tissue>
    </source>
</reference>
<name>A0A0A9FJJ5_ARUDO</name>
<evidence type="ECO:0000256" key="1">
    <source>
        <dbReference type="SAM" id="Phobius"/>
    </source>
</evidence>
<dbReference type="AlphaFoldDB" id="A0A0A9FJJ5"/>
<evidence type="ECO:0000313" key="2">
    <source>
        <dbReference type="EMBL" id="JAE13160.1"/>
    </source>
</evidence>
<protein>
    <submittedName>
        <fullName evidence="2">Uncharacterized protein</fullName>
    </submittedName>
</protein>
<sequence length="51" mass="6141">MFHFRQPYKFFFAFTSLGRYLTVCIYSAAFLFVSSLWKQFIQHYSAKDAMV</sequence>
<keyword evidence="1" id="KW-0472">Membrane</keyword>
<accession>A0A0A9FJJ5</accession>
<keyword evidence="1" id="KW-1133">Transmembrane helix</keyword>